<evidence type="ECO:0000313" key="1">
    <source>
        <dbReference type="EMBL" id="AOJ09763.1"/>
    </source>
</evidence>
<evidence type="ECO:0000313" key="2">
    <source>
        <dbReference type="Proteomes" id="UP000067711"/>
    </source>
</evidence>
<dbReference type="SUPFAM" id="SSF56281">
    <property type="entry name" value="Metallo-hydrolase/oxidoreductase"/>
    <property type="match status" value="1"/>
</dbReference>
<name>A0A1B4G1F8_9BURK</name>
<dbReference type="EMBL" id="CP013389">
    <property type="protein sequence ID" value="AOJ09763.1"/>
    <property type="molecule type" value="Genomic_DNA"/>
</dbReference>
<dbReference type="Proteomes" id="UP000067711">
    <property type="component" value="Chromosome 1"/>
</dbReference>
<protein>
    <submittedName>
        <fullName evidence="1">Uncharacterized protein</fullName>
    </submittedName>
</protein>
<reference evidence="1 2" key="1">
    <citation type="submission" date="2015-12" db="EMBL/GenBank/DDBJ databases">
        <title>Diversity of Burkholderia near neighbor genomes.</title>
        <authorList>
            <person name="Sahl J."/>
            <person name="Wagner D."/>
            <person name="Keim P."/>
        </authorList>
    </citation>
    <scope>NUCLEOTIDE SEQUENCE [LARGE SCALE GENOMIC DNA]</scope>
    <source>
        <strain evidence="1 2">BDU8</strain>
    </source>
</reference>
<gene>
    <name evidence="1" type="ORF">WS71_20965</name>
</gene>
<organism evidence="1 2">
    <name type="scientific">Burkholderia mayonis</name>
    <dbReference type="NCBI Taxonomy" id="1385591"/>
    <lineage>
        <taxon>Bacteria</taxon>
        <taxon>Pseudomonadati</taxon>
        <taxon>Pseudomonadota</taxon>
        <taxon>Betaproteobacteria</taxon>
        <taxon>Burkholderiales</taxon>
        <taxon>Burkholderiaceae</taxon>
        <taxon>Burkholderia</taxon>
        <taxon>pseudomallei group</taxon>
    </lineage>
</organism>
<dbReference type="AlphaFoldDB" id="A0A1B4G1F8"/>
<proteinExistence type="predicted"/>
<dbReference type="InterPro" id="IPR036866">
    <property type="entry name" value="RibonucZ/Hydroxyglut_hydro"/>
</dbReference>
<sequence length="96" mass="10258">MRTAPAARSVAAADGGPFDGIVASIERGGFMPSLAHLAAALKKPRALDIDRILPMHGPAIRAVTRCVAAREWDSPIRLAAGSMRQCVRQCVRQQPQ</sequence>
<accession>A0A1B4G1F8</accession>